<keyword evidence="1" id="KW-0378">Hydrolase</keyword>
<gene>
    <name evidence="1" type="ORF">Sradi_6021300</name>
</gene>
<sequence length="78" mass="8931">MVLEMAAEDLMLLISPSIRMLSPFSPIKLRNCTTTHSWDFLMLERQGVIHQSSAWKKARFGEDTIIANLDTGKVHRVF</sequence>
<dbReference type="GO" id="GO:0008233">
    <property type="term" value="F:peptidase activity"/>
    <property type="evidence" value="ECO:0007669"/>
    <property type="project" value="UniProtKB-KW"/>
</dbReference>
<dbReference type="EMBL" id="JACGWJ010000028">
    <property type="protein sequence ID" value="KAL0306040.1"/>
    <property type="molecule type" value="Genomic_DNA"/>
</dbReference>
<proteinExistence type="predicted"/>
<keyword evidence="1" id="KW-0645">Protease</keyword>
<comment type="caution">
    <text evidence="1">The sequence shown here is derived from an EMBL/GenBank/DDBJ whole genome shotgun (WGS) entry which is preliminary data.</text>
</comment>
<reference evidence="1" key="1">
    <citation type="submission" date="2020-06" db="EMBL/GenBank/DDBJ databases">
        <authorList>
            <person name="Li T."/>
            <person name="Hu X."/>
            <person name="Zhang T."/>
            <person name="Song X."/>
            <person name="Zhang H."/>
            <person name="Dai N."/>
            <person name="Sheng W."/>
            <person name="Hou X."/>
            <person name="Wei L."/>
        </authorList>
    </citation>
    <scope>NUCLEOTIDE SEQUENCE</scope>
    <source>
        <strain evidence="1">G02</strain>
        <tissue evidence="1">Leaf</tissue>
    </source>
</reference>
<name>A0AAW2KJL3_SESRA</name>
<protein>
    <submittedName>
        <fullName evidence="1">Subtilisin-like protease SBT5.4</fullName>
    </submittedName>
</protein>
<organism evidence="1">
    <name type="scientific">Sesamum radiatum</name>
    <name type="common">Black benniseed</name>
    <dbReference type="NCBI Taxonomy" id="300843"/>
    <lineage>
        <taxon>Eukaryota</taxon>
        <taxon>Viridiplantae</taxon>
        <taxon>Streptophyta</taxon>
        <taxon>Embryophyta</taxon>
        <taxon>Tracheophyta</taxon>
        <taxon>Spermatophyta</taxon>
        <taxon>Magnoliopsida</taxon>
        <taxon>eudicotyledons</taxon>
        <taxon>Gunneridae</taxon>
        <taxon>Pentapetalae</taxon>
        <taxon>asterids</taxon>
        <taxon>lamiids</taxon>
        <taxon>Lamiales</taxon>
        <taxon>Pedaliaceae</taxon>
        <taxon>Sesamum</taxon>
    </lineage>
</organism>
<reference evidence="1" key="2">
    <citation type="journal article" date="2024" name="Plant">
        <title>Genomic evolution and insights into agronomic trait innovations of Sesamum species.</title>
        <authorList>
            <person name="Miao H."/>
            <person name="Wang L."/>
            <person name="Qu L."/>
            <person name="Liu H."/>
            <person name="Sun Y."/>
            <person name="Le M."/>
            <person name="Wang Q."/>
            <person name="Wei S."/>
            <person name="Zheng Y."/>
            <person name="Lin W."/>
            <person name="Duan Y."/>
            <person name="Cao H."/>
            <person name="Xiong S."/>
            <person name="Wang X."/>
            <person name="Wei L."/>
            <person name="Li C."/>
            <person name="Ma Q."/>
            <person name="Ju M."/>
            <person name="Zhao R."/>
            <person name="Li G."/>
            <person name="Mu C."/>
            <person name="Tian Q."/>
            <person name="Mei H."/>
            <person name="Zhang T."/>
            <person name="Gao T."/>
            <person name="Zhang H."/>
        </authorList>
    </citation>
    <scope>NUCLEOTIDE SEQUENCE</scope>
    <source>
        <strain evidence="1">G02</strain>
    </source>
</reference>
<evidence type="ECO:0000313" key="1">
    <source>
        <dbReference type="EMBL" id="KAL0306040.1"/>
    </source>
</evidence>
<accession>A0AAW2KJL3</accession>
<dbReference type="GO" id="GO:0006508">
    <property type="term" value="P:proteolysis"/>
    <property type="evidence" value="ECO:0007669"/>
    <property type="project" value="UniProtKB-KW"/>
</dbReference>
<dbReference type="AlphaFoldDB" id="A0AAW2KJL3"/>